<evidence type="ECO:0000313" key="3">
    <source>
        <dbReference type="Proteomes" id="UP001171945"/>
    </source>
</evidence>
<name>A0ABT7VW99_9GAMM</name>
<gene>
    <name evidence="2" type="ORF">QUF54_10990</name>
</gene>
<organism evidence="2 3">
    <name type="scientific">Candidatus Marithioploca araucensis</name>
    <dbReference type="NCBI Taxonomy" id="70273"/>
    <lineage>
        <taxon>Bacteria</taxon>
        <taxon>Pseudomonadati</taxon>
        <taxon>Pseudomonadota</taxon>
        <taxon>Gammaproteobacteria</taxon>
        <taxon>Thiotrichales</taxon>
        <taxon>Thiotrichaceae</taxon>
        <taxon>Candidatus Marithioploca</taxon>
    </lineage>
</organism>
<reference evidence="2" key="1">
    <citation type="submission" date="2023-06" db="EMBL/GenBank/DDBJ databases">
        <title>Uncultivated large filamentous bacteria from sulfidic sediments reveal new species and different genomic features in energy metabolism and defense.</title>
        <authorList>
            <person name="Fonseca A."/>
        </authorList>
    </citation>
    <scope>NUCLEOTIDE SEQUENCE</scope>
    <source>
        <strain evidence="2">HSG4</strain>
    </source>
</reference>
<dbReference type="InterPro" id="IPR027417">
    <property type="entry name" value="P-loop_NTPase"/>
</dbReference>
<dbReference type="Proteomes" id="UP001171945">
    <property type="component" value="Unassembled WGS sequence"/>
</dbReference>
<dbReference type="Gene3D" id="3.40.50.300">
    <property type="entry name" value="P-loop containing nucleotide triphosphate hydrolases"/>
    <property type="match status" value="1"/>
</dbReference>
<dbReference type="InterPro" id="IPR050678">
    <property type="entry name" value="DNA_Partitioning_ATPase"/>
</dbReference>
<protein>
    <submittedName>
        <fullName evidence="2">ParA family protein</fullName>
    </submittedName>
</protein>
<dbReference type="EMBL" id="JAUCGM010000929">
    <property type="protein sequence ID" value="MDM8563867.1"/>
    <property type="molecule type" value="Genomic_DNA"/>
</dbReference>
<comment type="caution">
    <text evidence="2">The sequence shown here is derived from an EMBL/GenBank/DDBJ whole genome shotgun (WGS) entry which is preliminary data.</text>
</comment>
<proteinExistence type="predicted"/>
<dbReference type="InterPro" id="IPR025669">
    <property type="entry name" value="AAA_dom"/>
</dbReference>
<dbReference type="PANTHER" id="PTHR13696">
    <property type="entry name" value="P-LOOP CONTAINING NUCLEOSIDE TRIPHOSPHATE HYDROLASE"/>
    <property type="match status" value="1"/>
</dbReference>
<dbReference type="CDD" id="cd02042">
    <property type="entry name" value="ParAB_family"/>
    <property type="match status" value="1"/>
</dbReference>
<dbReference type="PANTHER" id="PTHR13696:SF99">
    <property type="entry name" value="COBYRINIC ACID AC-DIAMIDE SYNTHASE"/>
    <property type="match status" value="1"/>
</dbReference>
<sequence>MKTIAFFNSKGGIGKTTLVYHLAWMYAELGLNVVVADLDPQANLTSMFLEEDRLEELWPDGDHPQSILGTISPILK</sequence>
<evidence type="ECO:0000313" key="2">
    <source>
        <dbReference type="EMBL" id="MDM8563867.1"/>
    </source>
</evidence>
<dbReference type="Pfam" id="PF13614">
    <property type="entry name" value="AAA_31"/>
    <property type="match status" value="1"/>
</dbReference>
<accession>A0ABT7VW99</accession>
<dbReference type="SUPFAM" id="SSF52540">
    <property type="entry name" value="P-loop containing nucleoside triphosphate hydrolases"/>
    <property type="match status" value="1"/>
</dbReference>
<keyword evidence="3" id="KW-1185">Reference proteome</keyword>
<feature type="domain" description="AAA" evidence="1">
    <location>
        <begin position="1"/>
        <end position="48"/>
    </location>
</feature>
<feature type="non-terminal residue" evidence="2">
    <location>
        <position position="76"/>
    </location>
</feature>
<evidence type="ECO:0000259" key="1">
    <source>
        <dbReference type="Pfam" id="PF13614"/>
    </source>
</evidence>